<dbReference type="Gene3D" id="3.50.50.60">
    <property type="entry name" value="FAD/NAD(P)-binding domain"/>
    <property type="match status" value="2"/>
</dbReference>
<gene>
    <name evidence="3" type="ORF">METZ01_LOCUS265121</name>
</gene>
<accession>A0A382JME5</accession>
<dbReference type="PANTHER" id="PTHR13847">
    <property type="entry name" value="SARCOSINE DEHYDROGENASE-RELATED"/>
    <property type="match status" value="1"/>
</dbReference>
<dbReference type="SUPFAM" id="SSF51905">
    <property type="entry name" value="FAD/NAD(P)-binding domain"/>
    <property type="match status" value="1"/>
</dbReference>
<evidence type="ECO:0000259" key="2">
    <source>
        <dbReference type="Pfam" id="PF01266"/>
    </source>
</evidence>
<dbReference type="InterPro" id="IPR006076">
    <property type="entry name" value="FAD-dep_OxRdtase"/>
</dbReference>
<evidence type="ECO:0000256" key="1">
    <source>
        <dbReference type="ARBA" id="ARBA00023002"/>
    </source>
</evidence>
<dbReference type="GO" id="GO:0005737">
    <property type="term" value="C:cytoplasm"/>
    <property type="evidence" value="ECO:0007669"/>
    <property type="project" value="TreeGrafter"/>
</dbReference>
<keyword evidence="1" id="KW-0560">Oxidoreductase</keyword>
<dbReference type="GO" id="GO:0016491">
    <property type="term" value="F:oxidoreductase activity"/>
    <property type="evidence" value="ECO:0007669"/>
    <property type="project" value="UniProtKB-KW"/>
</dbReference>
<dbReference type="InterPro" id="IPR036188">
    <property type="entry name" value="FAD/NAD-bd_sf"/>
</dbReference>
<dbReference type="PANTHER" id="PTHR13847:SF289">
    <property type="entry name" value="GLYCINE OXIDASE"/>
    <property type="match status" value="1"/>
</dbReference>
<name>A0A382JME5_9ZZZZ</name>
<feature type="non-terminal residue" evidence="3">
    <location>
        <position position="354"/>
    </location>
</feature>
<dbReference type="Pfam" id="PF01266">
    <property type="entry name" value="DAO"/>
    <property type="match status" value="1"/>
</dbReference>
<dbReference type="AlphaFoldDB" id="A0A382JME5"/>
<reference evidence="3" key="1">
    <citation type="submission" date="2018-05" db="EMBL/GenBank/DDBJ databases">
        <authorList>
            <person name="Lanie J.A."/>
            <person name="Ng W.-L."/>
            <person name="Kazmierczak K.M."/>
            <person name="Andrzejewski T.M."/>
            <person name="Davidsen T.M."/>
            <person name="Wayne K.J."/>
            <person name="Tettelin H."/>
            <person name="Glass J.I."/>
            <person name="Rusch D."/>
            <person name="Podicherti R."/>
            <person name="Tsui H.-C.T."/>
            <person name="Winkler M.E."/>
        </authorList>
    </citation>
    <scope>NUCLEOTIDE SEQUENCE</scope>
</reference>
<evidence type="ECO:0000313" key="3">
    <source>
        <dbReference type="EMBL" id="SVC12267.1"/>
    </source>
</evidence>
<sequence>MSKVAIVGAGIIGVCIAHFLRKNGHEVTLFDQSNPGTQTSFGNAGLFASHECITANSPQLWKNLPSMLLSKSGPLVIDWLYVLTHLPWAIKFLRNCTSKRVDHIAKSLSSFSSNAGLAYEEIFKEVEVSNIIVHKEPIYLYESKELFEKNQYAFNLRKKYNVHFDIINKEDITKMEPSLAPIYYKGIVLKGESFTKSPMQITQKIFDKFTNNGGHFIKSKVDSIFRNSGSLFLSCNEKEHQFDKIVVAAGVWSNILAKTIGDNFPLDTERGYHITFENNNNLLSRPVGWAKTSYYMTPMEDEIRVAGTVEIAGLKKPMNRNMLTMIEETARNILPKLGKVKSQWMGFRPTLPDS</sequence>
<feature type="domain" description="FAD dependent oxidoreductase" evidence="2">
    <location>
        <begin position="3"/>
        <end position="353"/>
    </location>
</feature>
<protein>
    <recommendedName>
        <fullName evidence="2">FAD dependent oxidoreductase domain-containing protein</fullName>
    </recommendedName>
</protein>
<dbReference type="Gene3D" id="3.30.9.10">
    <property type="entry name" value="D-Amino Acid Oxidase, subunit A, domain 2"/>
    <property type="match status" value="1"/>
</dbReference>
<proteinExistence type="predicted"/>
<dbReference type="EMBL" id="UINC01074757">
    <property type="protein sequence ID" value="SVC12267.1"/>
    <property type="molecule type" value="Genomic_DNA"/>
</dbReference>
<organism evidence="3">
    <name type="scientific">marine metagenome</name>
    <dbReference type="NCBI Taxonomy" id="408172"/>
    <lineage>
        <taxon>unclassified sequences</taxon>
        <taxon>metagenomes</taxon>
        <taxon>ecological metagenomes</taxon>
    </lineage>
</organism>